<sequence>MSNQSSVLNEVSDHNLGAGPRSVTPGSHPGTGMSSSGLVSGATSSELQRLATYMGISLDLVDQLRMTDLDSVHARDATISWADKLTHRRALEQALSAKTAGGKKSTDATTTAVVETKGSKTLDIPKLISRAKDAGKVSGDEIDSTDEYACGTAAFKYFYLRANLDEDIRGYVNKEVKAKVNKEVRMGQVGVYIRLIEDGVSFN</sequence>
<organism evidence="3">
    <name type="scientific">Perkinsus marinus (strain ATCC 50983 / TXsc)</name>
    <dbReference type="NCBI Taxonomy" id="423536"/>
    <lineage>
        <taxon>Eukaryota</taxon>
        <taxon>Sar</taxon>
        <taxon>Alveolata</taxon>
        <taxon>Perkinsozoa</taxon>
        <taxon>Perkinsea</taxon>
        <taxon>Perkinsida</taxon>
        <taxon>Perkinsidae</taxon>
        <taxon>Perkinsus</taxon>
    </lineage>
</organism>
<dbReference type="OrthoDB" id="10352682at2759"/>
<proteinExistence type="predicted"/>
<keyword evidence="3" id="KW-1185">Reference proteome</keyword>
<reference evidence="2 3" key="1">
    <citation type="submission" date="2008-07" db="EMBL/GenBank/DDBJ databases">
        <authorList>
            <person name="El-Sayed N."/>
            <person name="Caler E."/>
            <person name="Inman J."/>
            <person name="Amedeo P."/>
            <person name="Hass B."/>
            <person name="Wortman J."/>
        </authorList>
    </citation>
    <scope>NUCLEOTIDE SEQUENCE [LARGE SCALE GENOMIC DNA]</scope>
    <source>
        <strain evidence="3">ATCC 50983 / TXsc</strain>
    </source>
</reference>
<dbReference type="InParanoid" id="C5LVX6"/>
<feature type="region of interest" description="Disordered" evidence="1">
    <location>
        <begin position="1"/>
        <end position="40"/>
    </location>
</feature>
<dbReference type="GeneID" id="9044618"/>
<dbReference type="EMBL" id="GG686026">
    <property type="protein sequence ID" value="EEQ99127.1"/>
    <property type="molecule type" value="Genomic_DNA"/>
</dbReference>
<evidence type="ECO:0000313" key="3">
    <source>
        <dbReference type="Proteomes" id="UP000007800"/>
    </source>
</evidence>
<gene>
    <name evidence="2" type="ORF">Pmar_PMAR023849</name>
</gene>
<evidence type="ECO:0000256" key="1">
    <source>
        <dbReference type="SAM" id="MobiDB-lite"/>
    </source>
</evidence>
<protein>
    <submittedName>
        <fullName evidence="2">Uncharacterized protein</fullName>
    </submittedName>
</protein>
<accession>C5LVX6</accession>
<dbReference type="RefSeq" id="XP_002766410.1">
    <property type="nucleotide sequence ID" value="XM_002766364.1"/>
</dbReference>
<dbReference type="AlphaFoldDB" id="C5LVX6"/>
<evidence type="ECO:0000313" key="2">
    <source>
        <dbReference type="EMBL" id="EEQ99127.1"/>
    </source>
</evidence>
<dbReference type="Proteomes" id="UP000007800">
    <property type="component" value="Unassembled WGS sequence"/>
</dbReference>
<name>C5LVX6_PERM5</name>